<reference evidence="1 2" key="1">
    <citation type="submission" date="2018-08" db="EMBL/GenBank/DDBJ databases">
        <title>A genome reference for cultivated species of the human gut microbiota.</title>
        <authorList>
            <person name="Zou Y."/>
            <person name="Xue W."/>
            <person name="Luo G."/>
        </authorList>
    </citation>
    <scope>NUCLEOTIDE SEQUENCE [LARGE SCALE GENOMIC DNA]</scope>
    <source>
        <strain evidence="1 2">AF39-6AC</strain>
    </source>
</reference>
<gene>
    <name evidence="1" type="ORF">DW042_13230</name>
</gene>
<comment type="caution">
    <text evidence="1">The sequence shown here is derived from an EMBL/GenBank/DDBJ whole genome shotgun (WGS) entry which is preliminary data.</text>
</comment>
<dbReference type="EMBL" id="QROC01000016">
    <property type="protein sequence ID" value="RHK95226.1"/>
    <property type="molecule type" value="Genomic_DNA"/>
</dbReference>
<proteinExistence type="predicted"/>
<evidence type="ECO:0000313" key="1">
    <source>
        <dbReference type="EMBL" id="RHK95226.1"/>
    </source>
</evidence>
<protein>
    <submittedName>
        <fullName evidence="1">Uncharacterized protein</fullName>
    </submittedName>
</protein>
<evidence type="ECO:0000313" key="2">
    <source>
        <dbReference type="Proteomes" id="UP000284417"/>
    </source>
</evidence>
<accession>A0A415HNY0</accession>
<name>A0A415HNY0_9BACE</name>
<organism evidence="1 2">
    <name type="scientific">Bacteroides xylanisolvens</name>
    <dbReference type="NCBI Taxonomy" id="371601"/>
    <lineage>
        <taxon>Bacteria</taxon>
        <taxon>Pseudomonadati</taxon>
        <taxon>Bacteroidota</taxon>
        <taxon>Bacteroidia</taxon>
        <taxon>Bacteroidales</taxon>
        <taxon>Bacteroidaceae</taxon>
        <taxon>Bacteroides</taxon>
    </lineage>
</organism>
<dbReference type="AlphaFoldDB" id="A0A415HNY0"/>
<dbReference type="Proteomes" id="UP000284417">
    <property type="component" value="Unassembled WGS sequence"/>
</dbReference>
<sequence>MRIIRKKVLSFSLERKERTKEKFKADFFLLLASFTSLKGRNSLRSNSLPFLTLRYGRSLDGEKSRPGEPGGVGVDGDFILFMDGISVGYY</sequence>